<evidence type="ECO:0000313" key="2">
    <source>
        <dbReference type="EMBL" id="TYP94242.1"/>
    </source>
</evidence>
<dbReference type="InterPro" id="IPR023375">
    <property type="entry name" value="ADC_dom_sf"/>
</dbReference>
<evidence type="ECO:0000313" key="3">
    <source>
        <dbReference type="Proteomes" id="UP000034156"/>
    </source>
</evidence>
<reference evidence="3" key="1">
    <citation type="submission" date="2015-05" db="EMBL/GenBank/DDBJ databases">
        <title>Draft genome of Nitrosomonas communis strain Nm2.</title>
        <authorList>
            <person name="Kozlowski J.A."/>
            <person name="Kits K.D."/>
            <person name="Stein L.Y."/>
        </authorList>
    </citation>
    <scope>NUCLEOTIDE SEQUENCE [LARGE SCALE GENOMIC DNA]</scope>
    <source>
        <strain evidence="3">Nm2</strain>
    </source>
</reference>
<gene>
    <name evidence="1" type="ORF">AAW31_14715</name>
    <name evidence="2" type="ORF">BCL69_100212</name>
</gene>
<dbReference type="GO" id="GO:0016829">
    <property type="term" value="F:lyase activity"/>
    <property type="evidence" value="ECO:0007669"/>
    <property type="project" value="InterPro"/>
</dbReference>
<protein>
    <submittedName>
        <fullName evidence="1">Acetoacetate decarboxylase</fullName>
    </submittedName>
</protein>
<dbReference type="Pfam" id="PF06314">
    <property type="entry name" value="ADC"/>
    <property type="match status" value="1"/>
</dbReference>
<dbReference type="PATRIC" id="fig|44574.3.peg.3562"/>
<dbReference type="Gene3D" id="2.40.400.10">
    <property type="entry name" value="Acetoacetate decarboxylase-like"/>
    <property type="match status" value="1"/>
</dbReference>
<dbReference type="Proteomes" id="UP000324176">
    <property type="component" value="Unassembled WGS sequence"/>
</dbReference>
<accession>A0A0F7KIS8</accession>
<proteinExistence type="predicted"/>
<evidence type="ECO:0000313" key="1">
    <source>
        <dbReference type="EMBL" id="AKH38772.1"/>
    </source>
</evidence>
<dbReference type="OrthoDB" id="834556at2"/>
<keyword evidence="3" id="KW-1185">Reference proteome</keyword>
<sequence>MGIPKRIKAISGQHSLVDGIPFQLPVQCAPSPVLMAAFPINADKAKAVLPAEVHPLRLRNNKGLLVITVINYLGTNIGKYIEYSIGIACTHGLKPAPPLLPLLLMNTFGTGQYVLELPVSTKISVKGGKGIWGMPKHQGNLNFNISDKTVSSQYDLDGKLVTYIEIARPSFSFLPLLNIPAVNYCAFRGMLLKSSIYIRGTAGMKLFKFANAKLVLGDHPRADVLKTLEIENQPLMTAFIPDVIGTLDDHIESWFLHEATSPSTLPEGFESVIDLPLDETWPSPPSAPIIGETFGNLNR</sequence>
<dbReference type="KEGG" id="nco:AAW31_14715"/>
<dbReference type="Proteomes" id="UP000034156">
    <property type="component" value="Chromosome"/>
</dbReference>
<dbReference type="RefSeq" id="WP_046850808.1">
    <property type="nucleotide sequence ID" value="NZ_CP011451.1"/>
</dbReference>
<dbReference type="SUPFAM" id="SSF160104">
    <property type="entry name" value="Acetoacetate decarboxylase-like"/>
    <property type="match status" value="1"/>
</dbReference>
<dbReference type="AlphaFoldDB" id="A0A0F7KIS8"/>
<reference evidence="2 4" key="3">
    <citation type="submission" date="2019-07" db="EMBL/GenBank/DDBJ databases">
        <title>Active sludge and wastewater microbial communities from Klosterneuburg, Austria.</title>
        <authorList>
            <person name="Wagner M."/>
        </authorList>
    </citation>
    <scope>NUCLEOTIDE SEQUENCE [LARGE SCALE GENOMIC DNA]</scope>
    <source>
        <strain evidence="2 4">Nm2</strain>
    </source>
</reference>
<evidence type="ECO:0000313" key="4">
    <source>
        <dbReference type="Proteomes" id="UP000324176"/>
    </source>
</evidence>
<dbReference type="EMBL" id="VNHT01000002">
    <property type="protein sequence ID" value="TYP94242.1"/>
    <property type="molecule type" value="Genomic_DNA"/>
</dbReference>
<organism evidence="1 3">
    <name type="scientific">Nitrosomonas communis</name>
    <dbReference type="NCBI Taxonomy" id="44574"/>
    <lineage>
        <taxon>Bacteria</taxon>
        <taxon>Pseudomonadati</taxon>
        <taxon>Pseudomonadota</taxon>
        <taxon>Betaproteobacteria</taxon>
        <taxon>Nitrosomonadales</taxon>
        <taxon>Nitrosomonadaceae</taxon>
        <taxon>Nitrosomonas</taxon>
    </lineage>
</organism>
<name>A0A0F7KIS8_9PROT</name>
<dbReference type="InterPro" id="IPR010451">
    <property type="entry name" value="Acetoacetate_decarboxylase"/>
</dbReference>
<reference evidence="1 3" key="2">
    <citation type="journal article" date="2016" name="Genome Announc.">
        <title>Genome Sequence of Nitrosomonas communis Strain Nm2, a Mesophilic Ammonia-Oxidizing Bacterium Isolated from Mediterranean Soil.</title>
        <authorList>
            <person name="Kozlowski J.A."/>
            <person name="Kits K.D."/>
            <person name="Stein L.Y."/>
        </authorList>
    </citation>
    <scope>NUCLEOTIDE SEQUENCE [LARGE SCALE GENOMIC DNA]</scope>
    <source>
        <strain evidence="1 3">Nm2</strain>
    </source>
</reference>
<dbReference type="EMBL" id="CP011451">
    <property type="protein sequence ID" value="AKH38772.1"/>
    <property type="molecule type" value="Genomic_DNA"/>
</dbReference>